<proteinExistence type="inferred from homology"/>
<dbReference type="PROSITE" id="PS50235">
    <property type="entry name" value="USP_3"/>
    <property type="match status" value="1"/>
</dbReference>
<gene>
    <name evidence="5" type="ORF">F2Q70_00005384</name>
</gene>
<evidence type="ECO:0000313" key="5">
    <source>
        <dbReference type="EMBL" id="KAF2571475.1"/>
    </source>
</evidence>
<dbReference type="GO" id="GO:0005634">
    <property type="term" value="C:nucleus"/>
    <property type="evidence" value="ECO:0007669"/>
    <property type="project" value="TreeGrafter"/>
</dbReference>
<keyword evidence="2" id="KW-0378">Hydrolase</keyword>
<dbReference type="Gene3D" id="3.90.70.10">
    <property type="entry name" value="Cysteine proteinases"/>
    <property type="match status" value="1"/>
</dbReference>
<dbReference type="InterPro" id="IPR050164">
    <property type="entry name" value="Peptidase_C19"/>
</dbReference>
<evidence type="ECO:0000256" key="3">
    <source>
        <dbReference type="SAM" id="MobiDB-lite"/>
    </source>
</evidence>
<feature type="region of interest" description="Disordered" evidence="3">
    <location>
        <begin position="681"/>
        <end position="703"/>
    </location>
</feature>
<evidence type="ECO:0000256" key="1">
    <source>
        <dbReference type="ARBA" id="ARBA00009085"/>
    </source>
</evidence>
<sequence>MEIQTDQDGSRAAVSSSSASAVFRKIEFHLARKPFNGFSNRGSDFKMETLNPSSSSNTNNRAFWSPSLKKVDGPDSLDRELTFTKTIRKIGAGLENLGNTCYLNSVLQCLTYTEPLAAYLQDVAHEQRCRVAGFCALCAMQRHVRTALQSTGRSLAPKYLVSNLRCVSQNFRKCRQEDAHEYMINLLECMHKCCLPSGVPSESSDAYRSSLVHQIFGGSLRSQVKCAQCSHCSDKFDPFLDLSLDISRADSLQRALLRFTAVELLDNGSKVYQCERCRQKVKAVKQLTVFKAPSVLTVHLKRFEPHRSEKIDKKVEFPPAIDMKPFVSGPYLTCVEQEGNLKYTLYGVLVHCGASIHSGHYYCFVRTSSGMWYSLDDNEVIQASEKTVFNQKAYMLFYVRDRQNTAPKNPVTVAKKETSKESVAVNRASLIVSSNRNDQVNGSTVIKACSLNAPVANGTAPLRACDNGSPACLTPKDANAKDPPSSVEGKEILEGQNGTAPVKSSDQGAPAVLTQKDKENQKDSLSSVEAKEILKMENSTAPSSESRDQGAPAVLTQKELSVVAANVTSPLRSCEQGTPAVLTPKDLNAKETQTNPPSSMEKKENLERPCDVGAPVVLTQKDSINNKKEESLPQANGEGSLVKEDSKAACTMIPGKASPLLDDSTNTQILVNLPTSVAKAENSVDEKNSANNLNESDTSLKVKNDNSPMEEAVLDNQTLVHQSDESGTESIKQTSAEVTLTTQRKTRKRNMKTLRVGLSSFKLALGVRKKRGRSRTLAVKGTSESKKRATDLERSTPLITSKAASSGSACCLHGKGKSVSVDNERIRTSNGNMLLASPIVELKERTNQNGAVLASDQQQPLRSSDLSEASQNAKRKRDNSKEEQILLQKEQVTILTRGLPETVVAKWDEEVSASKKMGSSEGTRIGYVADEWDEEYDRGKKKKIRIKEEMYVGPNPFQAFASKKQRTDTKKKWTQGRNTAKTGFRI</sequence>
<dbReference type="PANTHER" id="PTHR24006">
    <property type="entry name" value="UBIQUITIN CARBOXYL-TERMINAL HYDROLASE"/>
    <property type="match status" value="1"/>
</dbReference>
<dbReference type="InterPro" id="IPR028889">
    <property type="entry name" value="USP"/>
</dbReference>
<feature type="region of interest" description="Disordered" evidence="3">
    <location>
        <begin position="720"/>
        <end position="747"/>
    </location>
</feature>
<feature type="compositionally biased region" description="Basic and acidic residues" evidence="3">
    <location>
        <begin position="600"/>
        <end position="610"/>
    </location>
</feature>
<feature type="domain" description="USP" evidence="4">
    <location>
        <begin position="92"/>
        <end position="401"/>
    </location>
</feature>
<comment type="caution">
    <text evidence="5">The sequence shown here is derived from an EMBL/GenBank/DDBJ whole genome shotgun (WGS) entry which is preliminary data.</text>
</comment>
<feature type="compositionally biased region" description="Basic and acidic residues" evidence="3">
    <location>
        <begin position="783"/>
        <end position="794"/>
    </location>
</feature>
<dbReference type="AlphaFoldDB" id="A0A8S9IPG2"/>
<accession>A0A8S9IPG2</accession>
<feature type="compositionally biased region" description="Polar residues" evidence="3">
    <location>
        <begin position="728"/>
        <end position="743"/>
    </location>
</feature>
<dbReference type="InterPro" id="IPR001394">
    <property type="entry name" value="Peptidase_C19_UCH"/>
</dbReference>
<dbReference type="GO" id="GO:0005829">
    <property type="term" value="C:cytosol"/>
    <property type="evidence" value="ECO:0007669"/>
    <property type="project" value="TreeGrafter"/>
</dbReference>
<dbReference type="PROSITE" id="PS00973">
    <property type="entry name" value="USP_2"/>
    <property type="match status" value="1"/>
</dbReference>
<evidence type="ECO:0000259" key="4">
    <source>
        <dbReference type="PROSITE" id="PS50235"/>
    </source>
</evidence>
<feature type="compositionally biased region" description="Polar residues" evidence="3">
    <location>
        <begin position="975"/>
        <end position="986"/>
    </location>
</feature>
<reference evidence="5" key="1">
    <citation type="submission" date="2019-12" db="EMBL/GenBank/DDBJ databases">
        <title>Genome sequencing and annotation of Brassica cretica.</title>
        <authorList>
            <person name="Studholme D.J."/>
            <person name="Sarris P.F."/>
        </authorList>
    </citation>
    <scope>NUCLEOTIDE SEQUENCE</scope>
    <source>
        <strain evidence="5">PFS-102/07</strain>
        <tissue evidence="5">Leaf</tissue>
    </source>
</reference>
<dbReference type="GO" id="GO:0016579">
    <property type="term" value="P:protein deubiquitination"/>
    <property type="evidence" value="ECO:0007669"/>
    <property type="project" value="InterPro"/>
</dbReference>
<comment type="similarity">
    <text evidence="1 2">Belongs to the peptidase C19 family.</text>
</comment>
<feature type="region of interest" description="Disordered" evidence="3">
    <location>
        <begin position="962"/>
        <end position="986"/>
    </location>
</feature>
<dbReference type="GO" id="GO:0004843">
    <property type="term" value="F:cysteine-type deubiquitinase activity"/>
    <property type="evidence" value="ECO:0007669"/>
    <property type="project" value="UniProtKB-UniRule"/>
</dbReference>
<dbReference type="SUPFAM" id="SSF54001">
    <property type="entry name" value="Cysteine proteinases"/>
    <property type="match status" value="1"/>
</dbReference>
<protein>
    <recommendedName>
        <fullName evidence="2">Ubiquitin carboxyl-terminal hydrolase</fullName>
        <ecNumber evidence="2">3.4.19.12</ecNumber>
    </recommendedName>
</protein>
<feature type="region of interest" description="Disordered" evidence="3">
    <location>
        <begin position="772"/>
        <end position="794"/>
    </location>
</feature>
<dbReference type="InterPro" id="IPR038765">
    <property type="entry name" value="Papain-like_cys_pep_sf"/>
</dbReference>
<evidence type="ECO:0000256" key="2">
    <source>
        <dbReference type="RuleBase" id="RU366025"/>
    </source>
</evidence>
<dbReference type="InterPro" id="IPR018200">
    <property type="entry name" value="USP_CS"/>
</dbReference>
<dbReference type="PANTHER" id="PTHR24006:SF825">
    <property type="entry name" value="UBIQUITIN CARBOXYL-TERMINAL HYDROLASE"/>
    <property type="match status" value="1"/>
</dbReference>
<dbReference type="GO" id="GO:0006508">
    <property type="term" value="P:proteolysis"/>
    <property type="evidence" value="ECO:0007669"/>
    <property type="project" value="UniProtKB-KW"/>
</dbReference>
<feature type="region of interest" description="Disordered" evidence="3">
    <location>
        <begin position="853"/>
        <end position="882"/>
    </location>
</feature>
<keyword evidence="2" id="KW-0833">Ubl conjugation pathway</keyword>
<dbReference type="PROSITE" id="PS00972">
    <property type="entry name" value="USP_1"/>
    <property type="match status" value="1"/>
</dbReference>
<dbReference type="EMBL" id="QGKY02001015">
    <property type="protein sequence ID" value="KAF2571475.1"/>
    <property type="molecule type" value="Genomic_DNA"/>
</dbReference>
<feature type="compositionally biased region" description="Polar residues" evidence="3">
    <location>
        <begin position="853"/>
        <end position="872"/>
    </location>
</feature>
<comment type="function">
    <text evidence="2">Recognizes and hydrolyzes the peptide bond at the C-terminal Gly of ubiquitin. Involved in the processing of poly-ubiquitin precursors as well as that of ubiquitinated proteins.</text>
</comment>
<organism evidence="5">
    <name type="scientific">Brassica cretica</name>
    <name type="common">Mustard</name>
    <dbReference type="NCBI Taxonomy" id="69181"/>
    <lineage>
        <taxon>Eukaryota</taxon>
        <taxon>Viridiplantae</taxon>
        <taxon>Streptophyta</taxon>
        <taxon>Embryophyta</taxon>
        <taxon>Tracheophyta</taxon>
        <taxon>Spermatophyta</taxon>
        <taxon>Magnoliopsida</taxon>
        <taxon>eudicotyledons</taxon>
        <taxon>Gunneridae</taxon>
        <taxon>Pentapetalae</taxon>
        <taxon>rosids</taxon>
        <taxon>malvids</taxon>
        <taxon>Brassicales</taxon>
        <taxon>Brassicaceae</taxon>
        <taxon>Brassiceae</taxon>
        <taxon>Brassica</taxon>
    </lineage>
</organism>
<dbReference type="FunFam" id="3.90.70.10:FF:000078">
    <property type="entry name" value="Ubiquitin carboxyl-terminal hydrolase 23"/>
    <property type="match status" value="1"/>
</dbReference>
<name>A0A8S9IPG2_BRACR</name>
<keyword evidence="2" id="KW-0788">Thiol protease</keyword>
<dbReference type="EC" id="3.4.19.12" evidence="2"/>
<comment type="catalytic activity">
    <reaction evidence="2">
        <text>Thiol-dependent hydrolysis of ester, thioester, amide, peptide and isopeptide bonds formed by the C-terminal Gly of ubiquitin (a 76-residue protein attached to proteins as an intracellular targeting signal).</text>
        <dbReference type="EC" id="3.4.19.12"/>
    </reaction>
</comment>
<keyword evidence="2" id="KW-0645">Protease</keyword>
<dbReference type="Pfam" id="PF00443">
    <property type="entry name" value="UCH"/>
    <property type="match status" value="1"/>
</dbReference>
<dbReference type="CDD" id="cd02661">
    <property type="entry name" value="Peptidase_C19E"/>
    <property type="match status" value="1"/>
</dbReference>
<feature type="region of interest" description="Disordered" evidence="3">
    <location>
        <begin position="575"/>
        <end position="614"/>
    </location>
</feature>